<accession>A0ABV7ZU00</accession>
<name>A0ABV7ZU00_9GAMM</name>
<dbReference type="RefSeq" id="WP_380693022.1">
    <property type="nucleotide sequence ID" value="NZ_JBHRYR010000002.1"/>
</dbReference>
<feature type="DNA-binding region" description="H-T-H motif" evidence="2">
    <location>
        <begin position="43"/>
        <end position="62"/>
    </location>
</feature>
<gene>
    <name evidence="4" type="ORF">ACFOOG_02585</name>
</gene>
<dbReference type="EMBL" id="JBHRYR010000002">
    <property type="protein sequence ID" value="MFC3851709.1"/>
    <property type="molecule type" value="Genomic_DNA"/>
</dbReference>
<comment type="caution">
    <text evidence="4">The sequence shown here is derived from an EMBL/GenBank/DDBJ whole genome shotgun (WGS) entry which is preliminary data.</text>
</comment>
<dbReference type="Pfam" id="PF08362">
    <property type="entry name" value="TetR_C_3"/>
    <property type="match status" value="1"/>
</dbReference>
<dbReference type="InterPro" id="IPR050109">
    <property type="entry name" value="HTH-type_TetR-like_transc_reg"/>
</dbReference>
<dbReference type="InterPro" id="IPR013573">
    <property type="entry name" value="Tscrpt_reg_YcdC_C"/>
</dbReference>
<dbReference type="InterPro" id="IPR009057">
    <property type="entry name" value="Homeodomain-like_sf"/>
</dbReference>
<dbReference type="InterPro" id="IPR001647">
    <property type="entry name" value="HTH_TetR"/>
</dbReference>
<evidence type="ECO:0000313" key="5">
    <source>
        <dbReference type="Proteomes" id="UP001595617"/>
    </source>
</evidence>
<evidence type="ECO:0000313" key="4">
    <source>
        <dbReference type="EMBL" id="MFC3851709.1"/>
    </source>
</evidence>
<reference evidence="5" key="1">
    <citation type="journal article" date="2019" name="Int. J. Syst. Evol. Microbiol.">
        <title>The Global Catalogue of Microorganisms (GCM) 10K type strain sequencing project: providing services to taxonomists for standard genome sequencing and annotation.</title>
        <authorList>
            <consortium name="The Broad Institute Genomics Platform"/>
            <consortium name="The Broad Institute Genome Sequencing Center for Infectious Disease"/>
            <person name="Wu L."/>
            <person name="Ma J."/>
        </authorList>
    </citation>
    <scope>NUCLEOTIDE SEQUENCE [LARGE SCALE GENOMIC DNA]</scope>
    <source>
        <strain evidence="5">IBRC 10765</strain>
    </source>
</reference>
<feature type="domain" description="HTH tetR-type" evidence="3">
    <location>
        <begin position="20"/>
        <end position="80"/>
    </location>
</feature>
<dbReference type="SUPFAM" id="SSF46689">
    <property type="entry name" value="Homeodomain-like"/>
    <property type="match status" value="1"/>
</dbReference>
<dbReference type="PANTHER" id="PTHR30328">
    <property type="entry name" value="TRANSCRIPTIONAL REPRESSOR"/>
    <property type="match status" value="1"/>
</dbReference>
<evidence type="ECO:0000256" key="2">
    <source>
        <dbReference type="PROSITE-ProRule" id="PRU00335"/>
    </source>
</evidence>
<dbReference type="PROSITE" id="PS50977">
    <property type="entry name" value="HTH_TETR_2"/>
    <property type="match status" value="1"/>
</dbReference>
<sequence length="214" mass="23965">MNVDQPIPITQPSNVGRIRQENTEKILAAAAHEFVNHGFRGASLQNIAERAGLPKANVLYYFKSKQGLYLALLENILTLWNSAFDHISVEDDPAEALSNYIHAKVRYSFTHPMASRIFASEIIHGAPNLTEQLGQPLKDWVAGRTTVIEQWIAQGKMLPVDPLHLMFLIWGSTQFYADFSAQVEQLVPQPLDADEQQRVADQLTDIVLRGCGLM</sequence>
<evidence type="ECO:0000256" key="1">
    <source>
        <dbReference type="ARBA" id="ARBA00023125"/>
    </source>
</evidence>
<dbReference type="PRINTS" id="PR00455">
    <property type="entry name" value="HTHTETR"/>
</dbReference>
<dbReference type="Gene3D" id="1.10.357.10">
    <property type="entry name" value="Tetracycline Repressor, domain 2"/>
    <property type="match status" value="1"/>
</dbReference>
<dbReference type="Pfam" id="PF00440">
    <property type="entry name" value="TetR_N"/>
    <property type="match status" value="1"/>
</dbReference>
<dbReference type="Proteomes" id="UP001595617">
    <property type="component" value="Unassembled WGS sequence"/>
</dbReference>
<dbReference type="Gene3D" id="1.10.10.60">
    <property type="entry name" value="Homeodomain-like"/>
    <property type="match status" value="1"/>
</dbReference>
<keyword evidence="1 2" id="KW-0238">DNA-binding</keyword>
<evidence type="ECO:0000259" key="3">
    <source>
        <dbReference type="PROSITE" id="PS50977"/>
    </source>
</evidence>
<organism evidence="4 5">
    <name type="scientific">Saccharospirillum mangrovi</name>
    <dbReference type="NCBI Taxonomy" id="2161747"/>
    <lineage>
        <taxon>Bacteria</taxon>
        <taxon>Pseudomonadati</taxon>
        <taxon>Pseudomonadota</taxon>
        <taxon>Gammaproteobacteria</taxon>
        <taxon>Oceanospirillales</taxon>
        <taxon>Saccharospirillaceae</taxon>
        <taxon>Saccharospirillum</taxon>
    </lineage>
</organism>
<dbReference type="PANTHER" id="PTHR30328:SF54">
    <property type="entry name" value="HTH-TYPE TRANSCRIPTIONAL REPRESSOR SCO4008"/>
    <property type="match status" value="1"/>
</dbReference>
<dbReference type="InterPro" id="IPR036271">
    <property type="entry name" value="Tet_transcr_reg_TetR-rel_C_sf"/>
</dbReference>
<keyword evidence="5" id="KW-1185">Reference proteome</keyword>
<protein>
    <submittedName>
        <fullName evidence="4">TetR/AcrR family transcriptional regulator</fullName>
    </submittedName>
</protein>
<dbReference type="SUPFAM" id="SSF48498">
    <property type="entry name" value="Tetracyclin repressor-like, C-terminal domain"/>
    <property type="match status" value="1"/>
</dbReference>
<proteinExistence type="predicted"/>